<dbReference type="InterPro" id="IPR028098">
    <property type="entry name" value="Glyco_trans_4-like_N"/>
</dbReference>
<reference evidence="4" key="1">
    <citation type="journal article" date="2019" name="Int. J. Syst. Evol. Microbiol.">
        <title>The Global Catalogue of Microorganisms (GCM) 10K type strain sequencing project: providing services to taxonomists for standard genome sequencing and annotation.</title>
        <authorList>
            <consortium name="The Broad Institute Genomics Platform"/>
            <consortium name="The Broad Institute Genome Sequencing Center for Infectious Disease"/>
            <person name="Wu L."/>
            <person name="Ma J."/>
        </authorList>
    </citation>
    <scope>NUCLEOTIDE SEQUENCE [LARGE SCALE GENOMIC DNA]</scope>
    <source>
        <strain evidence="4">KCTC 42808</strain>
    </source>
</reference>
<organism evidence="3 4">
    <name type="scientific">Lacinutrix gracilariae</name>
    <dbReference type="NCBI Taxonomy" id="1747198"/>
    <lineage>
        <taxon>Bacteria</taxon>
        <taxon>Pseudomonadati</taxon>
        <taxon>Bacteroidota</taxon>
        <taxon>Flavobacteriia</taxon>
        <taxon>Flavobacteriales</taxon>
        <taxon>Flavobacteriaceae</taxon>
        <taxon>Lacinutrix</taxon>
    </lineage>
</organism>
<evidence type="ECO:0000313" key="4">
    <source>
        <dbReference type="Proteomes" id="UP001597467"/>
    </source>
</evidence>
<feature type="domain" description="Glycosyltransferase subfamily 4-like N-terminal" evidence="2">
    <location>
        <begin position="18"/>
        <end position="176"/>
    </location>
</feature>
<dbReference type="EC" id="2.4.-.-" evidence="3"/>
<dbReference type="PANTHER" id="PTHR12526">
    <property type="entry name" value="GLYCOSYLTRANSFERASE"/>
    <property type="match status" value="1"/>
</dbReference>
<feature type="domain" description="Glycosyl transferase family 1" evidence="1">
    <location>
        <begin position="188"/>
        <end position="323"/>
    </location>
</feature>
<evidence type="ECO:0000313" key="3">
    <source>
        <dbReference type="EMBL" id="MFD2541552.1"/>
    </source>
</evidence>
<accession>A0ABW5JXR2</accession>
<keyword evidence="4" id="KW-1185">Reference proteome</keyword>
<evidence type="ECO:0000259" key="1">
    <source>
        <dbReference type="Pfam" id="PF00534"/>
    </source>
</evidence>
<dbReference type="Pfam" id="PF00534">
    <property type="entry name" value="Glycos_transf_1"/>
    <property type="match status" value="1"/>
</dbReference>
<evidence type="ECO:0000259" key="2">
    <source>
        <dbReference type="Pfam" id="PF13439"/>
    </source>
</evidence>
<dbReference type="GO" id="GO:0016757">
    <property type="term" value="F:glycosyltransferase activity"/>
    <property type="evidence" value="ECO:0007669"/>
    <property type="project" value="UniProtKB-KW"/>
</dbReference>
<dbReference type="Gene3D" id="3.40.50.2000">
    <property type="entry name" value="Glycogen Phosphorylase B"/>
    <property type="match status" value="2"/>
</dbReference>
<dbReference type="RefSeq" id="WP_379901379.1">
    <property type="nucleotide sequence ID" value="NZ_JBHULM010000007.1"/>
</dbReference>
<keyword evidence="3" id="KW-0808">Transferase</keyword>
<comment type="caution">
    <text evidence="3">The sequence shown here is derived from an EMBL/GenBank/DDBJ whole genome shotgun (WGS) entry which is preliminary data.</text>
</comment>
<sequence length="364" mass="40774">MSKKKIKITFVIPSLAAGGAERILSFVAKNLNKENFEATLLVVGFEKDTVYQVDDLHVVYLNKARVLKAVLAITKHLKKQKPDVVVSSIFHLNTIIAYISIAFPKIKFVAREANVLSVLAQHDRGNRLNLSKKLIVKAYQLVDCLICQSKDMQEDMIANYGVLKSKTALINNPITTNTTPKTQGRDTSKPLQIITVGRLSKEKGHDRIIEVLSQLAFPFQYFMIGNGNEKENIVNLIRTKGIENQVTQIDYTKNVEEYLRKSDVFLLGSYSEGFPNALIESCVVGTPIIAFNAPGGINEIIVTGKNGFIVNTVEECVKELTKLNKHYTFSPKTVNQIVVSNFNSEKIINQYEELFIKLTTTYAI</sequence>
<dbReference type="InterPro" id="IPR001296">
    <property type="entry name" value="Glyco_trans_1"/>
</dbReference>
<dbReference type="Pfam" id="PF13439">
    <property type="entry name" value="Glyco_transf_4"/>
    <property type="match status" value="1"/>
</dbReference>
<dbReference type="PANTHER" id="PTHR12526:SF630">
    <property type="entry name" value="GLYCOSYLTRANSFERASE"/>
    <property type="match status" value="1"/>
</dbReference>
<dbReference type="EMBL" id="JBHULM010000007">
    <property type="protein sequence ID" value="MFD2541552.1"/>
    <property type="molecule type" value="Genomic_DNA"/>
</dbReference>
<dbReference type="Proteomes" id="UP001597467">
    <property type="component" value="Unassembled WGS sequence"/>
</dbReference>
<dbReference type="SUPFAM" id="SSF53756">
    <property type="entry name" value="UDP-Glycosyltransferase/glycogen phosphorylase"/>
    <property type="match status" value="1"/>
</dbReference>
<keyword evidence="3" id="KW-0328">Glycosyltransferase</keyword>
<protein>
    <submittedName>
        <fullName evidence="3">Glycosyltransferase</fullName>
        <ecNumber evidence="3">2.4.-.-</ecNumber>
    </submittedName>
</protein>
<gene>
    <name evidence="3" type="ORF">ACFSSB_04410</name>
</gene>
<name>A0ABW5JXR2_9FLAO</name>
<proteinExistence type="predicted"/>
<dbReference type="CDD" id="cd03811">
    <property type="entry name" value="GT4_GT28_WabH-like"/>
    <property type="match status" value="1"/>
</dbReference>